<keyword evidence="2" id="KW-0808">Transferase</keyword>
<dbReference type="KEGG" id="chrb:DK843_05210"/>
<dbReference type="EMBL" id="CP029554">
    <property type="protein sequence ID" value="AXE33767.1"/>
    <property type="molecule type" value="Genomic_DNA"/>
</dbReference>
<dbReference type="KEGG" id="chri:DK842_22435"/>
<evidence type="ECO:0000313" key="2">
    <source>
        <dbReference type="EMBL" id="AXE33767.1"/>
    </source>
</evidence>
<dbReference type="RefSeq" id="WP_114063483.1">
    <property type="nucleotide sequence ID" value="NZ_CP029495.1"/>
</dbReference>
<dbReference type="GO" id="GO:0032259">
    <property type="term" value="P:methylation"/>
    <property type="evidence" value="ECO:0007669"/>
    <property type="project" value="UniProtKB-KW"/>
</dbReference>
<accession>A0A344UER9</accession>
<dbReference type="InterPro" id="IPR013216">
    <property type="entry name" value="Methyltransf_11"/>
</dbReference>
<sequence>MPDAVQQIDVFHYNQAAWDQQARADCEWSRPVDAAAIAEARQGRVLARLTPDPLPAGWLDDARDLDILCLASGGGQQGPLLAAAGARVTVLDASAEQLARDREVAEREGLALRLEQGDMRDLSRFADASFDCVFHPISNLYVTEVAPVWRECHRVLRPGGGLLASFYNPAVFVADRDPALLEQGLIRPRFVTPYSDLEHLSEAELEAKRTRGEALVFGHGLGELLGGQTAAGFLIAGFHEAWQPRPRFLIERYLPAFMATWAIRPVCIPSAA</sequence>
<gene>
    <name evidence="2" type="ORF">DK843_05210</name>
</gene>
<evidence type="ECO:0000259" key="1">
    <source>
        <dbReference type="Pfam" id="PF08241"/>
    </source>
</evidence>
<dbReference type="PANTHER" id="PTHR42912:SF6">
    <property type="entry name" value="METHYLTRANSFERASE TYPE 11 DOMAIN-CONTAINING PROTEIN"/>
    <property type="match status" value="1"/>
</dbReference>
<dbReference type="Gene3D" id="3.40.50.150">
    <property type="entry name" value="Vaccinia Virus protein VP39"/>
    <property type="match status" value="1"/>
</dbReference>
<dbReference type="Pfam" id="PF08241">
    <property type="entry name" value="Methyltransf_11"/>
    <property type="match status" value="1"/>
</dbReference>
<dbReference type="Proteomes" id="UP000252038">
    <property type="component" value="Chromosome"/>
</dbReference>
<dbReference type="AlphaFoldDB" id="A0A344UER9"/>
<dbReference type="GO" id="GO:0008757">
    <property type="term" value="F:S-adenosylmethionine-dependent methyltransferase activity"/>
    <property type="evidence" value="ECO:0007669"/>
    <property type="project" value="InterPro"/>
</dbReference>
<dbReference type="InterPro" id="IPR029063">
    <property type="entry name" value="SAM-dependent_MTases_sf"/>
</dbReference>
<reference evidence="2 3" key="1">
    <citation type="submission" date="2018-05" db="EMBL/GenBank/DDBJ databases">
        <title>Genome sequencing, assembly and analysis of the novel insecticidal bacterium, Chromobacterium phragmitis.</title>
        <authorList>
            <person name="Sparks M.E."/>
            <person name="Blackburn M.B."/>
            <person name="Gundersen-Rindal D.E."/>
        </authorList>
    </citation>
    <scope>NUCLEOTIDE SEQUENCE [LARGE SCALE GENOMIC DNA]</scope>
    <source>
        <strain evidence="2">IIBBL 274-1</strain>
    </source>
</reference>
<dbReference type="InterPro" id="IPR050508">
    <property type="entry name" value="Methyltransf_Superfamily"/>
</dbReference>
<evidence type="ECO:0000313" key="3">
    <source>
        <dbReference type="Proteomes" id="UP000252038"/>
    </source>
</evidence>
<protein>
    <submittedName>
        <fullName evidence="2">SAM-dependent methyltransferase</fullName>
    </submittedName>
</protein>
<dbReference type="PANTHER" id="PTHR42912">
    <property type="entry name" value="METHYLTRANSFERASE"/>
    <property type="match status" value="1"/>
</dbReference>
<feature type="domain" description="Methyltransferase type 11" evidence="1">
    <location>
        <begin position="68"/>
        <end position="163"/>
    </location>
</feature>
<dbReference type="SUPFAM" id="SSF53335">
    <property type="entry name" value="S-adenosyl-L-methionine-dependent methyltransferases"/>
    <property type="match status" value="1"/>
</dbReference>
<dbReference type="OrthoDB" id="3818852at2"/>
<dbReference type="CDD" id="cd02440">
    <property type="entry name" value="AdoMet_MTases"/>
    <property type="match status" value="1"/>
</dbReference>
<proteinExistence type="predicted"/>
<organism evidence="2 3">
    <name type="scientific">Chromobacterium phragmitis</name>
    <dbReference type="NCBI Taxonomy" id="2202141"/>
    <lineage>
        <taxon>Bacteria</taxon>
        <taxon>Pseudomonadati</taxon>
        <taxon>Pseudomonadota</taxon>
        <taxon>Betaproteobacteria</taxon>
        <taxon>Neisseriales</taxon>
        <taxon>Chromobacteriaceae</taxon>
        <taxon>Chromobacterium</taxon>
    </lineage>
</organism>
<name>A0A344UER9_9NEIS</name>
<keyword evidence="2" id="KW-0489">Methyltransferase</keyword>